<keyword evidence="3" id="KW-1185">Reference proteome</keyword>
<proteinExistence type="predicted"/>
<comment type="caution">
    <text evidence="2">The sequence shown here is derived from an EMBL/GenBank/DDBJ whole genome shotgun (WGS) entry which is preliminary data.</text>
</comment>
<dbReference type="InterPro" id="IPR050114">
    <property type="entry name" value="UPF0173_UPF0282_UlaG_hydrolase"/>
</dbReference>
<reference evidence="2 3" key="1">
    <citation type="submission" date="2021-03" db="EMBL/GenBank/DDBJ databases">
        <title>Genomic Encyclopedia of Type Strains, Phase IV (KMG-IV): sequencing the most valuable type-strain genomes for metagenomic binning, comparative biology and taxonomic classification.</title>
        <authorList>
            <person name="Goeker M."/>
        </authorList>
    </citation>
    <scope>NUCLEOTIDE SEQUENCE [LARGE SCALE GENOMIC DNA]</scope>
    <source>
        <strain evidence="2 3">DSM 6139</strain>
    </source>
</reference>
<dbReference type="Pfam" id="PF12706">
    <property type="entry name" value="Lactamase_B_2"/>
    <property type="match status" value="1"/>
</dbReference>
<dbReference type="InterPro" id="IPR001279">
    <property type="entry name" value="Metallo-B-lactamas"/>
</dbReference>
<protein>
    <submittedName>
        <fullName evidence="2">L-ascorbate metabolism protein UlaG (Beta-lactamase superfamily)</fullName>
    </submittedName>
</protein>
<evidence type="ECO:0000313" key="3">
    <source>
        <dbReference type="Proteomes" id="UP001519271"/>
    </source>
</evidence>
<dbReference type="PANTHER" id="PTHR43546">
    <property type="entry name" value="UPF0173 METAL-DEPENDENT HYDROLASE MJ1163-RELATED"/>
    <property type="match status" value="1"/>
</dbReference>
<name>A0ABS4FZ97_9CLOT</name>
<dbReference type="EMBL" id="JAGGKC010000001">
    <property type="protein sequence ID" value="MBP1917581.1"/>
    <property type="molecule type" value="Genomic_DNA"/>
</dbReference>
<dbReference type="SUPFAM" id="SSF56281">
    <property type="entry name" value="Metallo-hydrolase/oxidoreductase"/>
    <property type="match status" value="1"/>
</dbReference>
<dbReference type="PANTHER" id="PTHR43546:SF8">
    <property type="entry name" value="METALLO-BETA-LACTAMASE DOMAIN-CONTAINING PROTEIN"/>
    <property type="match status" value="1"/>
</dbReference>
<sequence>MENRNRFLYNLIKLNLSMLLKQRKVIVPEPLEETSFNWLGHSTVSMNIRGVRIITDPVFENSFGFFRRKYILDSRNHMRTDLILISHEHMDHYSLKSLKRFEGNPRIIVPPGYGANLISTGFRNVTELKHEETYNHGPVTIRAIELAHDGRRYYKGTGKPTNGYEIIYGEERIIVMGDTAYTDVLDGNECSIAFLPVGNYLPESLSYMHSSPDDAYRMFKGMSGGLFFPIHYQAFQFALDDDENTVMKLLSLQSSDPRVLPGEIGRTYPLPRP</sequence>
<dbReference type="RefSeq" id="WP_209457830.1">
    <property type="nucleotide sequence ID" value="NZ_JAGGKC010000001.1"/>
</dbReference>
<gene>
    <name evidence="2" type="ORF">J2Z34_000044</name>
</gene>
<evidence type="ECO:0000259" key="1">
    <source>
        <dbReference type="Pfam" id="PF12706"/>
    </source>
</evidence>
<evidence type="ECO:0000313" key="2">
    <source>
        <dbReference type="EMBL" id="MBP1917581.1"/>
    </source>
</evidence>
<dbReference type="Gene3D" id="3.60.15.10">
    <property type="entry name" value="Ribonuclease Z/Hydroxyacylglutathione hydrolase-like"/>
    <property type="match status" value="1"/>
</dbReference>
<dbReference type="InterPro" id="IPR036866">
    <property type="entry name" value="RibonucZ/Hydroxyglut_hydro"/>
</dbReference>
<organism evidence="2 3">
    <name type="scientific">Youngiibacter multivorans</name>
    <dbReference type="NCBI Taxonomy" id="937251"/>
    <lineage>
        <taxon>Bacteria</taxon>
        <taxon>Bacillati</taxon>
        <taxon>Bacillota</taxon>
        <taxon>Clostridia</taxon>
        <taxon>Eubacteriales</taxon>
        <taxon>Clostridiaceae</taxon>
        <taxon>Youngiibacter</taxon>
    </lineage>
</organism>
<dbReference type="Proteomes" id="UP001519271">
    <property type="component" value="Unassembled WGS sequence"/>
</dbReference>
<feature type="domain" description="Metallo-beta-lactamase" evidence="1">
    <location>
        <begin position="52"/>
        <end position="232"/>
    </location>
</feature>
<accession>A0ABS4FZ97</accession>